<dbReference type="RefSeq" id="WP_246595249.1">
    <property type="nucleotide sequence ID" value="NZ_BAABEA010000039.1"/>
</dbReference>
<evidence type="ECO:0000313" key="3">
    <source>
        <dbReference type="Proteomes" id="UP000681340"/>
    </source>
</evidence>
<evidence type="ECO:0000313" key="2">
    <source>
        <dbReference type="EMBL" id="GIM69605.1"/>
    </source>
</evidence>
<proteinExistence type="predicted"/>
<gene>
    <name evidence="2" type="ORF">Aau02nite_36880</name>
</gene>
<dbReference type="InterPro" id="IPR011033">
    <property type="entry name" value="PRC_barrel-like_sf"/>
</dbReference>
<dbReference type="Pfam" id="PF05239">
    <property type="entry name" value="PRC"/>
    <property type="match status" value="1"/>
</dbReference>
<accession>A0A919SD86</accession>
<protein>
    <recommendedName>
        <fullName evidence="1">PRC-barrel domain-containing protein</fullName>
    </recommendedName>
</protein>
<sequence>MTMSDNTAPEDLGAPQSFLVLADGTPVYDRAGDKVGTVAHVLSDDRDEIFQGLVVKTADGHRYAAATQIDGLFEHGVIVAVPATDLHEPTEETMAKAGDDDSFTDGLRRAWNWLVQPK</sequence>
<comment type="caution">
    <text evidence="2">The sequence shown here is derived from an EMBL/GenBank/DDBJ whole genome shotgun (WGS) entry which is preliminary data.</text>
</comment>
<name>A0A919SD86_9ACTN</name>
<dbReference type="Proteomes" id="UP000681340">
    <property type="component" value="Unassembled WGS sequence"/>
</dbReference>
<keyword evidence="3" id="KW-1185">Reference proteome</keyword>
<dbReference type="EMBL" id="BOQL01000028">
    <property type="protein sequence ID" value="GIM69605.1"/>
    <property type="molecule type" value="Genomic_DNA"/>
</dbReference>
<feature type="domain" description="PRC-barrel" evidence="1">
    <location>
        <begin position="24"/>
        <end position="59"/>
    </location>
</feature>
<reference evidence="2" key="1">
    <citation type="submission" date="2021-03" db="EMBL/GenBank/DDBJ databases">
        <title>Whole genome shotgun sequence of Actinoplanes auranticolor NBRC 12245.</title>
        <authorList>
            <person name="Komaki H."/>
            <person name="Tamura T."/>
        </authorList>
    </citation>
    <scope>NUCLEOTIDE SEQUENCE</scope>
    <source>
        <strain evidence="2">NBRC 12245</strain>
    </source>
</reference>
<dbReference type="AlphaFoldDB" id="A0A919SD86"/>
<dbReference type="SUPFAM" id="SSF50346">
    <property type="entry name" value="PRC-barrel domain"/>
    <property type="match status" value="1"/>
</dbReference>
<organism evidence="2 3">
    <name type="scientific">Actinoplanes auranticolor</name>
    <dbReference type="NCBI Taxonomy" id="47988"/>
    <lineage>
        <taxon>Bacteria</taxon>
        <taxon>Bacillati</taxon>
        <taxon>Actinomycetota</taxon>
        <taxon>Actinomycetes</taxon>
        <taxon>Micromonosporales</taxon>
        <taxon>Micromonosporaceae</taxon>
        <taxon>Actinoplanes</taxon>
    </lineage>
</organism>
<evidence type="ECO:0000259" key="1">
    <source>
        <dbReference type="Pfam" id="PF05239"/>
    </source>
</evidence>
<dbReference type="InterPro" id="IPR027275">
    <property type="entry name" value="PRC-brl_dom"/>
</dbReference>